<accession>A0A1D2JN20</accession>
<reference evidence="2 3" key="1">
    <citation type="submission" date="2016-06" db="EMBL/GenBank/DDBJ databases">
        <authorList>
            <person name="Kjaerup R.B."/>
            <person name="Dalgaard T.S."/>
            <person name="Juul-Madsen H.R."/>
        </authorList>
    </citation>
    <scope>NUCLEOTIDE SEQUENCE [LARGE SCALE GENOMIC DNA]</scope>
    <source>
        <strain evidence="2 3">Pb300</strain>
    </source>
</reference>
<proteinExistence type="predicted"/>
<feature type="region of interest" description="Disordered" evidence="1">
    <location>
        <begin position="14"/>
        <end position="51"/>
    </location>
</feature>
<protein>
    <submittedName>
        <fullName evidence="2">Uncharacterized protein</fullName>
    </submittedName>
</protein>
<feature type="compositionally biased region" description="Basic and acidic residues" evidence="1">
    <location>
        <begin position="32"/>
        <end position="45"/>
    </location>
</feature>
<gene>
    <name evidence="2" type="ORF">ACO22_00918</name>
</gene>
<dbReference type="AlphaFoldDB" id="A0A1D2JN20"/>
<dbReference type="EMBL" id="LZYO01000020">
    <property type="protein sequence ID" value="ODH44298.1"/>
    <property type="molecule type" value="Genomic_DNA"/>
</dbReference>
<evidence type="ECO:0000256" key="1">
    <source>
        <dbReference type="SAM" id="MobiDB-lite"/>
    </source>
</evidence>
<dbReference type="VEuPathDB" id="FungiDB:PADG_11616"/>
<comment type="caution">
    <text evidence="2">The sequence shown here is derived from an EMBL/GenBank/DDBJ whole genome shotgun (WGS) entry which is preliminary data.</text>
</comment>
<dbReference type="VEuPathDB" id="FungiDB:PABG_01843"/>
<evidence type="ECO:0000313" key="2">
    <source>
        <dbReference type="EMBL" id="ODH44298.1"/>
    </source>
</evidence>
<organism evidence="2 3">
    <name type="scientific">Paracoccidioides brasiliensis</name>
    <dbReference type="NCBI Taxonomy" id="121759"/>
    <lineage>
        <taxon>Eukaryota</taxon>
        <taxon>Fungi</taxon>
        <taxon>Dikarya</taxon>
        <taxon>Ascomycota</taxon>
        <taxon>Pezizomycotina</taxon>
        <taxon>Eurotiomycetes</taxon>
        <taxon>Eurotiomycetidae</taxon>
        <taxon>Onygenales</taxon>
        <taxon>Ajellomycetaceae</taxon>
        <taxon>Paracoccidioides</taxon>
    </lineage>
</organism>
<dbReference type="Proteomes" id="UP000242814">
    <property type="component" value="Unassembled WGS sequence"/>
</dbReference>
<evidence type="ECO:0000313" key="3">
    <source>
        <dbReference type="Proteomes" id="UP000242814"/>
    </source>
</evidence>
<name>A0A1D2JN20_PARBR</name>
<sequence>MVFGIAGITWQLFGPASSSTNQDTKPNGTNQEIEKNGSKKGREGTSDGSNVNADACRLVMVALGCDILFPGQALGGLMLVT</sequence>
<feature type="compositionally biased region" description="Polar residues" evidence="1">
    <location>
        <begin position="16"/>
        <end position="31"/>
    </location>
</feature>